<feature type="region of interest" description="Disordered" evidence="2">
    <location>
        <begin position="443"/>
        <end position="496"/>
    </location>
</feature>
<feature type="domain" description="G5" evidence="3">
    <location>
        <begin position="370"/>
        <end position="450"/>
    </location>
</feature>
<dbReference type="AlphaFoldDB" id="A0A9D1F3C4"/>
<dbReference type="Pfam" id="PF12229">
    <property type="entry name" value="PG_binding_4"/>
    <property type="match status" value="1"/>
</dbReference>
<gene>
    <name evidence="4" type="ORF">IAB46_02865</name>
</gene>
<dbReference type="Proteomes" id="UP000823927">
    <property type="component" value="Unassembled WGS sequence"/>
</dbReference>
<dbReference type="Gene3D" id="2.20.230.10">
    <property type="entry name" value="Resuscitation-promoting factor rpfb"/>
    <property type="match status" value="1"/>
</dbReference>
<evidence type="ECO:0000259" key="3">
    <source>
        <dbReference type="PROSITE" id="PS51109"/>
    </source>
</evidence>
<evidence type="ECO:0000313" key="5">
    <source>
        <dbReference type="Proteomes" id="UP000823927"/>
    </source>
</evidence>
<reference evidence="4" key="1">
    <citation type="submission" date="2020-10" db="EMBL/GenBank/DDBJ databases">
        <authorList>
            <person name="Gilroy R."/>
        </authorList>
    </citation>
    <scope>NUCLEOTIDE SEQUENCE</scope>
    <source>
        <strain evidence="4">CHK178-757</strain>
    </source>
</reference>
<evidence type="ECO:0000313" key="4">
    <source>
        <dbReference type="EMBL" id="HIS46494.1"/>
    </source>
</evidence>
<evidence type="ECO:0000256" key="2">
    <source>
        <dbReference type="SAM" id="MobiDB-lite"/>
    </source>
</evidence>
<dbReference type="EMBL" id="DVIT01000012">
    <property type="protein sequence ID" value="HIS46494.1"/>
    <property type="molecule type" value="Genomic_DNA"/>
</dbReference>
<dbReference type="Pfam" id="PF07501">
    <property type="entry name" value="G5"/>
    <property type="match status" value="1"/>
</dbReference>
<name>A0A9D1F3C4_9FIRM</name>
<evidence type="ECO:0000256" key="1">
    <source>
        <dbReference type="ARBA" id="ARBA00022729"/>
    </source>
</evidence>
<feature type="compositionally biased region" description="Low complexity" evidence="2">
    <location>
        <begin position="456"/>
        <end position="481"/>
    </location>
</feature>
<dbReference type="InterPro" id="IPR052913">
    <property type="entry name" value="Glycopeptide_resist_protein"/>
</dbReference>
<accession>A0A9D1F3C4</accession>
<dbReference type="InterPro" id="IPR022029">
    <property type="entry name" value="YoaR-like_PG-bd"/>
</dbReference>
<reference evidence="4" key="2">
    <citation type="journal article" date="2021" name="PeerJ">
        <title>Extensive microbial diversity within the chicken gut microbiome revealed by metagenomics and culture.</title>
        <authorList>
            <person name="Gilroy R."/>
            <person name="Ravi A."/>
            <person name="Getino M."/>
            <person name="Pursley I."/>
            <person name="Horton D.L."/>
            <person name="Alikhan N.F."/>
            <person name="Baker D."/>
            <person name="Gharbi K."/>
            <person name="Hall N."/>
            <person name="Watson M."/>
            <person name="Adriaenssens E.M."/>
            <person name="Foster-Nyarko E."/>
            <person name="Jarju S."/>
            <person name="Secka A."/>
            <person name="Antonio M."/>
            <person name="Oren A."/>
            <person name="Chaudhuri R.R."/>
            <person name="La Ragione R."/>
            <person name="Hildebrand F."/>
            <person name="Pallen M.J."/>
        </authorList>
    </citation>
    <scope>NUCLEOTIDE SEQUENCE</scope>
    <source>
        <strain evidence="4">CHK178-757</strain>
    </source>
</reference>
<protein>
    <submittedName>
        <fullName evidence="4">VanW family protein</fullName>
    </submittedName>
</protein>
<dbReference type="InterPro" id="IPR007391">
    <property type="entry name" value="Vancomycin_resist_VanW"/>
</dbReference>
<comment type="caution">
    <text evidence="4">The sequence shown here is derived from an EMBL/GenBank/DDBJ whole genome shotgun (WGS) entry which is preliminary data.</text>
</comment>
<dbReference type="PANTHER" id="PTHR35788:SF1">
    <property type="entry name" value="EXPORTED PROTEIN"/>
    <property type="match status" value="1"/>
</dbReference>
<dbReference type="InterPro" id="IPR011098">
    <property type="entry name" value="G5_dom"/>
</dbReference>
<dbReference type="SMART" id="SM01208">
    <property type="entry name" value="G5"/>
    <property type="match status" value="1"/>
</dbReference>
<keyword evidence="1" id="KW-0732">Signal</keyword>
<proteinExistence type="predicted"/>
<dbReference type="Pfam" id="PF04294">
    <property type="entry name" value="VanW"/>
    <property type="match status" value="1"/>
</dbReference>
<dbReference type="PANTHER" id="PTHR35788">
    <property type="entry name" value="EXPORTED PROTEIN-RELATED"/>
    <property type="match status" value="1"/>
</dbReference>
<dbReference type="PROSITE" id="PS51109">
    <property type="entry name" value="G5"/>
    <property type="match status" value="1"/>
</dbReference>
<organism evidence="4 5">
    <name type="scientific">Candidatus Scybalocola faecigallinarum</name>
    <dbReference type="NCBI Taxonomy" id="2840941"/>
    <lineage>
        <taxon>Bacteria</taxon>
        <taxon>Bacillati</taxon>
        <taxon>Bacillota</taxon>
        <taxon>Clostridia</taxon>
        <taxon>Lachnospirales</taxon>
        <taxon>Lachnospiraceae</taxon>
        <taxon>Lachnospiraceae incertae sedis</taxon>
        <taxon>Candidatus Scybalocola (ex Gilroy et al. 2021)</taxon>
    </lineage>
</organism>
<sequence length="496" mass="53299">MKKLLGNILAIMGLVLFCCILPGRTGYAADEPVIPEGVEVEGIDLSNMTPEEAKAALNSFVEDVKGRTLHLTDSDGTVMDIPFSQFGVDIADPGVVDKLSQIGSGGNILTRYKALRDVQNGHGDYQIQFTCDQAALESILNERAGEVNRDPQDAILVRHGGQLIITDEVIGRTLKASETAKAAADTIKGGWDRQDLSIAAAFDEAAPAHTAQELSVVQDVLGTYTTSFAGSGYNRIENIKNGAAKIDETILYPGDEFSFTQEVAPFTAENGYYIAGGYASGKNVDTMGGGICQVSSTLYNTVLRSELTVLERTNHMMTVGYVPLGADATIAEPTIDFKFRNDYDYPVYIEAYTYGSSVTVTFYGKETRPSNRTLEFESVTEQTMDPGADVVTEDPTMPIGYEQVTQAAHTGYVASFYKLVYVDGVLESRELINRSTYNAYPRYVTRGTKQPETQQPETSAPETSAPETTPPQTQAPGDGSAASGGGAVTPQPDPAA</sequence>